<sequence length="174" mass="20213">MSAASSKGILFPLTSMQRLGYDMDVHISKERMKILVKEQILLLLTFGDDEICIECVKGKLTKTKKKGATRSSDLLEIIHADICGPFPHQKIDGNHYFITFIDDHSRFGYLYLIVEKSQAFEMFKISQTEIERQLEEKIKIMRSDRYGEYYRRFDEGGRRAGPFARYLQDNEIAS</sequence>
<dbReference type="InterPro" id="IPR001584">
    <property type="entry name" value="Integrase_cat-core"/>
</dbReference>
<gene>
    <name evidence="2" type="ORF">Prudu_1488S000200</name>
</gene>
<feature type="domain" description="Integrase catalytic" evidence="1">
    <location>
        <begin position="70"/>
        <end position="174"/>
    </location>
</feature>
<dbReference type="PANTHER" id="PTHR42648">
    <property type="entry name" value="TRANSPOSASE, PUTATIVE-RELATED"/>
    <property type="match status" value="1"/>
</dbReference>
<dbReference type="InterPro" id="IPR036397">
    <property type="entry name" value="RNaseH_sf"/>
</dbReference>
<dbReference type="Gene3D" id="3.30.420.10">
    <property type="entry name" value="Ribonuclease H-like superfamily/Ribonuclease H"/>
    <property type="match status" value="1"/>
</dbReference>
<dbReference type="InterPro" id="IPR012337">
    <property type="entry name" value="RNaseH-like_sf"/>
</dbReference>
<protein>
    <recommendedName>
        <fullName evidence="1">Integrase catalytic domain-containing protein</fullName>
    </recommendedName>
</protein>
<name>A0A5H2XVA0_PRUDU</name>
<evidence type="ECO:0000259" key="1">
    <source>
        <dbReference type="PROSITE" id="PS50994"/>
    </source>
</evidence>
<dbReference type="AlphaFoldDB" id="A0A5H2XVA0"/>
<dbReference type="GO" id="GO:0015074">
    <property type="term" value="P:DNA integration"/>
    <property type="evidence" value="ECO:0007669"/>
    <property type="project" value="InterPro"/>
</dbReference>
<reference evidence="2" key="1">
    <citation type="journal article" date="2019" name="Science">
        <title>Mutation of a bHLH transcription factor allowed almond domestication.</title>
        <authorList>
            <person name="Sanchez-Perez R."/>
            <person name="Pavan S."/>
            <person name="Mazzeo R."/>
            <person name="Moldovan C."/>
            <person name="Aiese Cigliano R."/>
            <person name="Del Cueto J."/>
            <person name="Ricciardi F."/>
            <person name="Lotti C."/>
            <person name="Ricciardi L."/>
            <person name="Dicenta F."/>
            <person name="Lopez-Marques R.L."/>
            <person name="Lindberg Moller B."/>
        </authorList>
    </citation>
    <scope>NUCLEOTIDE SEQUENCE</scope>
</reference>
<dbReference type="GO" id="GO:0003676">
    <property type="term" value="F:nucleic acid binding"/>
    <property type="evidence" value="ECO:0007669"/>
    <property type="project" value="InterPro"/>
</dbReference>
<dbReference type="EMBL" id="AP021825">
    <property type="protein sequence ID" value="BBN70492.1"/>
    <property type="molecule type" value="Genomic_DNA"/>
</dbReference>
<dbReference type="SUPFAM" id="SSF53098">
    <property type="entry name" value="Ribonuclease H-like"/>
    <property type="match status" value="1"/>
</dbReference>
<accession>A0A5H2XVA0</accession>
<organism evidence="2">
    <name type="scientific">Prunus dulcis</name>
    <name type="common">Almond</name>
    <name type="synonym">Amygdalus dulcis</name>
    <dbReference type="NCBI Taxonomy" id="3755"/>
    <lineage>
        <taxon>Eukaryota</taxon>
        <taxon>Viridiplantae</taxon>
        <taxon>Streptophyta</taxon>
        <taxon>Embryophyta</taxon>
        <taxon>Tracheophyta</taxon>
        <taxon>Spermatophyta</taxon>
        <taxon>Magnoliopsida</taxon>
        <taxon>eudicotyledons</taxon>
        <taxon>Gunneridae</taxon>
        <taxon>Pentapetalae</taxon>
        <taxon>rosids</taxon>
        <taxon>fabids</taxon>
        <taxon>Rosales</taxon>
        <taxon>Rosaceae</taxon>
        <taxon>Amygdaloideae</taxon>
        <taxon>Amygdaleae</taxon>
        <taxon>Prunus</taxon>
    </lineage>
</organism>
<evidence type="ECO:0000313" key="2">
    <source>
        <dbReference type="EMBL" id="BBN70492.1"/>
    </source>
</evidence>
<dbReference type="InterPro" id="IPR039537">
    <property type="entry name" value="Retrotran_Ty1/copia-like"/>
</dbReference>
<proteinExistence type="predicted"/>
<dbReference type="PROSITE" id="PS50994">
    <property type="entry name" value="INTEGRASE"/>
    <property type="match status" value="1"/>
</dbReference>
<dbReference type="PANTHER" id="PTHR42648:SF28">
    <property type="entry name" value="TRANSPOSON-ENCODED PROTEIN WITH RIBONUCLEASE H-LIKE AND RETROVIRUS ZINC FINGER-LIKE DOMAINS"/>
    <property type="match status" value="1"/>
</dbReference>